<dbReference type="InterPro" id="IPR035952">
    <property type="entry name" value="Rhomboid-like_sf"/>
</dbReference>
<dbReference type="EMBL" id="CP049057">
    <property type="protein sequence ID" value="QIE58192.1"/>
    <property type="molecule type" value="Genomic_DNA"/>
</dbReference>
<comment type="subcellular location">
    <subcellularLocation>
        <location evidence="1">Membrane</location>
        <topology evidence="1">Multi-pass membrane protein</topology>
    </subcellularLocation>
</comment>
<dbReference type="GO" id="GO:0006508">
    <property type="term" value="P:proteolysis"/>
    <property type="evidence" value="ECO:0007669"/>
    <property type="project" value="UniProtKB-KW"/>
</dbReference>
<comment type="similarity">
    <text evidence="2">Belongs to the peptidase S54 family.</text>
</comment>
<accession>A0A6G6GI18</accession>
<gene>
    <name evidence="9" type="ORF">G5B37_01010</name>
</gene>
<feature type="domain" description="Peptidase S54 rhomboid" evidence="8">
    <location>
        <begin position="47"/>
        <end position="111"/>
    </location>
</feature>
<feature type="transmembrane region" description="Helical" evidence="7">
    <location>
        <begin position="7"/>
        <end position="26"/>
    </location>
</feature>
<evidence type="ECO:0000313" key="10">
    <source>
        <dbReference type="Proteomes" id="UP000505306"/>
    </source>
</evidence>
<feature type="domain" description="Peptidase S54 rhomboid" evidence="8">
    <location>
        <begin position="165"/>
        <end position="247"/>
    </location>
</feature>
<dbReference type="KEGG" id="mgel:G5B37_01010"/>
<evidence type="ECO:0000256" key="3">
    <source>
        <dbReference type="ARBA" id="ARBA00022692"/>
    </source>
</evidence>
<keyword evidence="5 7" id="KW-1133">Transmembrane helix</keyword>
<dbReference type="PANTHER" id="PTHR43731:SF14">
    <property type="entry name" value="PRESENILIN-ASSOCIATED RHOMBOID-LIKE PROTEIN, MITOCHONDRIAL"/>
    <property type="match status" value="1"/>
</dbReference>
<sequence>MNRISDTVKHIIIINVIFWVATLLIGKNGDVMTNLFAMHFPLSDGFKPWQIITHMFMHASYEQGGGIAFYHILFNMFGVWMFGTPLEQMWGKKKFIFFYISAGLGSLLLYTGILYFQFNSALDTLIAAGFDRAEIFETLNSGAYMYDTRWETVLGGQEGTMDILQPFNSVMLGASGALYGILVAFAMTFPNTPLMLIFLPIPIKAKYFVPGVIAMDLFFGLTSYSIGPIAHFAHVGGAIAGFIMAYYWKKNSFNSTRWN</sequence>
<protein>
    <submittedName>
        <fullName evidence="9">Rhomboid family intramembrane serine protease</fullName>
    </submittedName>
</protein>
<dbReference type="Pfam" id="PF01694">
    <property type="entry name" value="Rhomboid"/>
    <property type="match status" value="2"/>
</dbReference>
<evidence type="ECO:0000256" key="4">
    <source>
        <dbReference type="ARBA" id="ARBA00022801"/>
    </source>
</evidence>
<dbReference type="Gene3D" id="1.20.1540.10">
    <property type="entry name" value="Rhomboid-like"/>
    <property type="match status" value="1"/>
</dbReference>
<feature type="transmembrane region" description="Helical" evidence="7">
    <location>
        <begin position="95"/>
        <end position="116"/>
    </location>
</feature>
<evidence type="ECO:0000313" key="9">
    <source>
        <dbReference type="EMBL" id="QIE58192.1"/>
    </source>
</evidence>
<proteinExistence type="inferred from homology"/>
<evidence type="ECO:0000259" key="8">
    <source>
        <dbReference type="Pfam" id="PF01694"/>
    </source>
</evidence>
<evidence type="ECO:0000256" key="6">
    <source>
        <dbReference type="ARBA" id="ARBA00023136"/>
    </source>
</evidence>
<feature type="transmembrane region" description="Helical" evidence="7">
    <location>
        <begin position="232"/>
        <end position="248"/>
    </location>
</feature>
<evidence type="ECO:0000256" key="1">
    <source>
        <dbReference type="ARBA" id="ARBA00004141"/>
    </source>
</evidence>
<keyword evidence="4" id="KW-0378">Hydrolase</keyword>
<dbReference type="GO" id="GO:0016020">
    <property type="term" value="C:membrane"/>
    <property type="evidence" value="ECO:0007669"/>
    <property type="project" value="UniProtKB-SubCell"/>
</dbReference>
<dbReference type="PANTHER" id="PTHR43731">
    <property type="entry name" value="RHOMBOID PROTEASE"/>
    <property type="match status" value="1"/>
</dbReference>
<dbReference type="Proteomes" id="UP000505306">
    <property type="component" value="Chromosome"/>
</dbReference>
<reference evidence="9 10" key="1">
    <citation type="submission" date="2020-02" db="EMBL/GenBank/DDBJ databases">
        <title>Complete genome sequence of Flavobacteriaceae bacterium.</title>
        <authorList>
            <person name="Kim S.-J."/>
            <person name="Kim Y.-S."/>
            <person name="Kim K.-H."/>
        </authorList>
    </citation>
    <scope>NUCLEOTIDE SEQUENCE [LARGE SCALE GENOMIC DNA]</scope>
    <source>
        <strain evidence="9 10">RR4-40</strain>
    </source>
</reference>
<dbReference type="GO" id="GO:0004252">
    <property type="term" value="F:serine-type endopeptidase activity"/>
    <property type="evidence" value="ECO:0007669"/>
    <property type="project" value="InterPro"/>
</dbReference>
<keyword evidence="6 7" id="KW-0472">Membrane</keyword>
<dbReference type="AlphaFoldDB" id="A0A6G6GI18"/>
<feature type="transmembrane region" description="Helical" evidence="7">
    <location>
        <begin position="64"/>
        <end position="83"/>
    </location>
</feature>
<dbReference type="SUPFAM" id="SSF144091">
    <property type="entry name" value="Rhomboid-like"/>
    <property type="match status" value="1"/>
</dbReference>
<evidence type="ECO:0000256" key="2">
    <source>
        <dbReference type="ARBA" id="ARBA00009045"/>
    </source>
</evidence>
<keyword evidence="9" id="KW-0645">Protease</keyword>
<dbReference type="RefSeq" id="WP_164678192.1">
    <property type="nucleotide sequence ID" value="NZ_CP049057.1"/>
</dbReference>
<keyword evidence="10" id="KW-1185">Reference proteome</keyword>
<evidence type="ECO:0000256" key="5">
    <source>
        <dbReference type="ARBA" id="ARBA00022989"/>
    </source>
</evidence>
<dbReference type="InterPro" id="IPR050925">
    <property type="entry name" value="Rhomboid_protease_S54"/>
</dbReference>
<name>A0A6G6GI18_9FLAO</name>
<keyword evidence="3 7" id="KW-0812">Transmembrane</keyword>
<evidence type="ECO:0000256" key="7">
    <source>
        <dbReference type="SAM" id="Phobius"/>
    </source>
</evidence>
<organism evidence="9 10">
    <name type="scientific">Rasiella rasia</name>
    <dbReference type="NCBI Taxonomy" id="2744027"/>
    <lineage>
        <taxon>Bacteria</taxon>
        <taxon>Pseudomonadati</taxon>
        <taxon>Bacteroidota</taxon>
        <taxon>Flavobacteriia</taxon>
        <taxon>Flavobacteriales</taxon>
        <taxon>Flavobacteriaceae</taxon>
        <taxon>Rasiella</taxon>
    </lineage>
</organism>
<dbReference type="InterPro" id="IPR022764">
    <property type="entry name" value="Peptidase_S54_rhomboid_dom"/>
</dbReference>